<feature type="transmembrane region" description="Helical" evidence="1">
    <location>
        <begin position="20"/>
        <end position="40"/>
    </location>
</feature>
<dbReference type="EMBL" id="CAXIXY010000004">
    <property type="protein sequence ID" value="CAL2083233.1"/>
    <property type="molecule type" value="Genomic_DNA"/>
</dbReference>
<organism evidence="2 3">
    <name type="scientific">Tenacibaculum platacis</name>
    <dbReference type="NCBI Taxonomy" id="3137852"/>
    <lineage>
        <taxon>Bacteria</taxon>
        <taxon>Pseudomonadati</taxon>
        <taxon>Bacteroidota</taxon>
        <taxon>Flavobacteriia</taxon>
        <taxon>Flavobacteriales</taxon>
        <taxon>Flavobacteriaceae</taxon>
        <taxon>Tenacibaculum</taxon>
    </lineage>
</organism>
<keyword evidence="3" id="KW-1185">Reference proteome</keyword>
<evidence type="ECO:0000313" key="2">
    <source>
        <dbReference type="EMBL" id="CAL2083233.1"/>
    </source>
</evidence>
<evidence type="ECO:0000256" key="1">
    <source>
        <dbReference type="SAM" id="Phobius"/>
    </source>
</evidence>
<comment type="caution">
    <text evidence="2">The sequence shown here is derived from an EMBL/GenBank/DDBJ whole genome shotgun (WGS) entry which is preliminary data.</text>
</comment>
<proteinExistence type="predicted"/>
<keyword evidence="1" id="KW-1133">Transmembrane helix</keyword>
<sequence>MLSVPFLNKFTFIKLKYIMVKLGLQIRAIFFVYILITFTIKIA</sequence>
<evidence type="ECO:0000313" key="3">
    <source>
        <dbReference type="Proteomes" id="UP001497416"/>
    </source>
</evidence>
<gene>
    <name evidence="2" type="ORF">T190607A01A_20101</name>
</gene>
<protein>
    <submittedName>
        <fullName evidence="2">Uncharacterized protein</fullName>
    </submittedName>
</protein>
<dbReference type="Proteomes" id="UP001497416">
    <property type="component" value="Unassembled WGS sequence"/>
</dbReference>
<keyword evidence="1" id="KW-0472">Membrane</keyword>
<keyword evidence="1" id="KW-0812">Transmembrane</keyword>
<accession>A0ABM9NXN9</accession>
<reference evidence="2 3" key="1">
    <citation type="submission" date="2024-05" db="EMBL/GenBank/DDBJ databases">
        <authorList>
            <person name="Duchaud E."/>
        </authorList>
    </citation>
    <scope>NUCLEOTIDE SEQUENCE [LARGE SCALE GENOMIC DNA]</scope>
    <source>
        <strain evidence="2">Ena-SAMPLE-TAB-13-05-2024-13:56:06:370-140302</strain>
    </source>
</reference>
<name>A0ABM9NXN9_9FLAO</name>